<reference evidence="2" key="1">
    <citation type="submission" date="2024-09" db="EMBL/GenBank/DDBJ databases">
        <authorList>
            <person name="Sun Q."/>
        </authorList>
    </citation>
    <scope>NUCLEOTIDE SEQUENCE [LARGE SCALE GENOMIC DNA]</scope>
    <source>
        <strain evidence="2">JCM 31273</strain>
    </source>
</reference>
<dbReference type="RefSeq" id="WP_222921159.1">
    <property type="nucleotide sequence ID" value="NZ_CP082286.1"/>
</dbReference>
<gene>
    <name evidence="2" type="ORF">ACFFOL_14245</name>
</gene>
<dbReference type="InterPro" id="IPR043899">
    <property type="entry name" value="DUF5789"/>
</dbReference>
<protein>
    <submittedName>
        <fullName evidence="2">Uncharacterized protein</fullName>
    </submittedName>
</protein>
<dbReference type="GeneID" id="67211244"/>
<dbReference type="EMBL" id="JBHMAJ010000009">
    <property type="protein sequence ID" value="MFB9825328.1"/>
    <property type="molecule type" value="Genomic_DNA"/>
</dbReference>
<feature type="region of interest" description="Disordered" evidence="1">
    <location>
        <begin position="1"/>
        <end position="39"/>
    </location>
</feature>
<comment type="caution">
    <text evidence="2">The sequence shown here is derived from an EMBL/GenBank/DDBJ whole genome shotgun (WGS) entry which is preliminary data.</text>
</comment>
<feature type="compositionally biased region" description="Basic and acidic residues" evidence="1">
    <location>
        <begin position="1"/>
        <end position="33"/>
    </location>
</feature>
<accession>A0ABD5MNB2</accession>
<sequence>MADDKRGRDKQAHDAEKRRQERALATEMERYDEAEPPVDADVLSDIERDLESVEFPAPGSEVVDAIGEREIPTDDGTYAVEALLPDTDEEVFASAAAVRVRIQRPTVAAAMKRIAETVGSIRELELAGSQRDGYERTFRELVDIDPIDENEGIPVVADWIVERIREDRELPGSRSVRRRAAEYCRANGYEVRNDEWLGV</sequence>
<dbReference type="Pfam" id="PF19102">
    <property type="entry name" value="DUF5789"/>
    <property type="match status" value="1"/>
</dbReference>
<dbReference type="Proteomes" id="UP001589595">
    <property type="component" value="Unassembled WGS sequence"/>
</dbReference>
<organism evidence="2 3">
    <name type="scientific">Halobaculum roseum</name>
    <dbReference type="NCBI Taxonomy" id="2175149"/>
    <lineage>
        <taxon>Archaea</taxon>
        <taxon>Methanobacteriati</taxon>
        <taxon>Methanobacteriota</taxon>
        <taxon>Stenosarchaea group</taxon>
        <taxon>Halobacteria</taxon>
        <taxon>Halobacteriales</taxon>
        <taxon>Haloferacaceae</taxon>
        <taxon>Halobaculum</taxon>
    </lineage>
</organism>
<keyword evidence="3" id="KW-1185">Reference proteome</keyword>
<evidence type="ECO:0000313" key="3">
    <source>
        <dbReference type="Proteomes" id="UP001589595"/>
    </source>
</evidence>
<evidence type="ECO:0000313" key="2">
    <source>
        <dbReference type="EMBL" id="MFB9825328.1"/>
    </source>
</evidence>
<evidence type="ECO:0000256" key="1">
    <source>
        <dbReference type="SAM" id="MobiDB-lite"/>
    </source>
</evidence>
<dbReference type="AlphaFoldDB" id="A0ABD5MNB2"/>
<proteinExistence type="predicted"/>
<name>A0ABD5MNB2_9EURY</name>